<evidence type="ECO:0000313" key="8">
    <source>
        <dbReference type="EMBL" id="NDP48880.1"/>
    </source>
</evidence>
<evidence type="ECO:0000259" key="7">
    <source>
        <dbReference type="SMART" id="SM00563"/>
    </source>
</evidence>
<sequence length="273" mass="30041">MPPWPYNVGVSLARSPVVLRRIVRLSLLMIHLVWGIVLTGGVFPMIGPARRDRIITRWSRRLLHILGVRLRVGAIAEVNGGALLVCNHVSWLDVYLINATQRVHFVSKAEVRAWPIVGWLAHKTGTLFIERGRRADTARINAEMRDLMQHGAWVAVFPEGTTSDGHSLRRFMPSLLQPAVELNCLIVPAALRYRTLTGEYSAAPAYIDQIGLWQSLLQIVSEPGLIAELHFGEPILPNGHRRDLAAQAETATAKLLGVAPAGTVPKTPADPPA</sequence>
<dbReference type="AlphaFoldDB" id="A0A7C9TA01"/>
<keyword evidence="5 8" id="KW-0012">Acyltransferase</keyword>
<dbReference type="Proteomes" id="UP000483432">
    <property type="component" value="Unassembled WGS sequence"/>
</dbReference>
<protein>
    <submittedName>
        <fullName evidence="8">1-acyl-sn-glycerol-3-phosphate acyltransferase</fullName>
    </submittedName>
</protein>
<evidence type="ECO:0000256" key="6">
    <source>
        <dbReference type="SAM" id="Phobius"/>
    </source>
</evidence>
<dbReference type="GO" id="GO:0006654">
    <property type="term" value="P:phosphatidic acid biosynthetic process"/>
    <property type="evidence" value="ECO:0007669"/>
    <property type="project" value="TreeGrafter"/>
</dbReference>
<evidence type="ECO:0000256" key="1">
    <source>
        <dbReference type="ARBA" id="ARBA00005189"/>
    </source>
</evidence>
<name>A0A7C9TA01_9PROT</name>
<comment type="caution">
    <text evidence="8">The sequence shown here is derived from an EMBL/GenBank/DDBJ whole genome shotgun (WGS) entry which is preliminary data.</text>
</comment>
<dbReference type="EMBL" id="JAAFGW010000174">
    <property type="protein sequence ID" value="NDP48880.1"/>
    <property type="molecule type" value="Genomic_DNA"/>
</dbReference>
<keyword evidence="6" id="KW-1133">Transmembrane helix</keyword>
<dbReference type="GO" id="GO:0003841">
    <property type="term" value="F:1-acylglycerol-3-phosphate O-acyltransferase activity"/>
    <property type="evidence" value="ECO:0007669"/>
    <property type="project" value="TreeGrafter"/>
</dbReference>
<evidence type="ECO:0000256" key="2">
    <source>
        <dbReference type="ARBA" id="ARBA00022516"/>
    </source>
</evidence>
<dbReference type="PANTHER" id="PTHR10434:SF64">
    <property type="entry name" value="1-ACYL-SN-GLYCEROL-3-PHOSPHATE ACYLTRANSFERASE-RELATED"/>
    <property type="match status" value="1"/>
</dbReference>
<feature type="transmembrane region" description="Helical" evidence="6">
    <location>
        <begin position="22"/>
        <end position="47"/>
    </location>
</feature>
<evidence type="ECO:0000313" key="9">
    <source>
        <dbReference type="Proteomes" id="UP000483432"/>
    </source>
</evidence>
<proteinExistence type="predicted"/>
<evidence type="ECO:0000256" key="3">
    <source>
        <dbReference type="ARBA" id="ARBA00022679"/>
    </source>
</evidence>
<keyword evidence="2" id="KW-0444">Lipid biosynthesis</keyword>
<keyword evidence="6" id="KW-0812">Transmembrane</keyword>
<feature type="domain" description="Phospholipid/glycerol acyltransferase" evidence="7">
    <location>
        <begin position="82"/>
        <end position="194"/>
    </location>
</feature>
<dbReference type="PANTHER" id="PTHR10434">
    <property type="entry name" value="1-ACYL-SN-GLYCEROL-3-PHOSPHATE ACYLTRANSFERASE"/>
    <property type="match status" value="1"/>
</dbReference>
<keyword evidence="3 8" id="KW-0808">Transferase</keyword>
<evidence type="ECO:0000256" key="5">
    <source>
        <dbReference type="ARBA" id="ARBA00023315"/>
    </source>
</evidence>
<keyword evidence="6" id="KW-0472">Membrane</keyword>
<gene>
    <name evidence="8" type="ORF">GZ085_10950</name>
</gene>
<dbReference type="Pfam" id="PF01553">
    <property type="entry name" value="Acyltransferase"/>
    <property type="match status" value="1"/>
</dbReference>
<dbReference type="InterPro" id="IPR002123">
    <property type="entry name" value="Plipid/glycerol_acylTrfase"/>
</dbReference>
<organism evidence="8 9">
    <name type="scientific">Sulfuriferula multivorans</name>
    <dbReference type="NCBI Taxonomy" id="1559896"/>
    <lineage>
        <taxon>Bacteria</taxon>
        <taxon>Pseudomonadati</taxon>
        <taxon>Pseudomonadota</taxon>
        <taxon>Betaproteobacteria</taxon>
        <taxon>Nitrosomonadales</taxon>
        <taxon>Sulfuricellaceae</taxon>
        <taxon>Sulfuriferula</taxon>
    </lineage>
</organism>
<evidence type="ECO:0000256" key="4">
    <source>
        <dbReference type="ARBA" id="ARBA00023098"/>
    </source>
</evidence>
<accession>A0A7C9TA01</accession>
<comment type="pathway">
    <text evidence="1">Lipid metabolism.</text>
</comment>
<keyword evidence="4" id="KW-0443">Lipid metabolism</keyword>
<dbReference type="CDD" id="cd07989">
    <property type="entry name" value="LPLAT_AGPAT-like"/>
    <property type="match status" value="1"/>
</dbReference>
<dbReference type="SMART" id="SM00563">
    <property type="entry name" value="PlsC"/>
    <property type="match status" value="1"/>
</dbReference>
<dbReference type="SUPFAM" id="SSF69593">
    <property type="entry name" value="Glycerol-3-phosphate (1)-acyltransferase"/>
    <property type="match status" value="1"/>
</dbReference>
<reference evidence="8 9" key="1">
    <citation type="submission" date="2019-09" db="EMBL/GenBank/DDBJ databases">
        <title>H2 Metabolism Revealed by Metagenomic Analysis in Subglacial Sediment of East Antarctica.</title>
        <authorList>
            <person name="Yang Z."/>
            <person name="Zhang Y."/>
            <person name="Lv Y."/>
            <person name="Yan W."/>
            <person name="Xiao X."/>
            <person name="Sun B."/>
            <person name="Ma H."/>
        </authorList>
    </citation>
    <scope>NUCLEOTIDE SEQUENCE [LARGE SCALE GENOMIC DNA]</scope>
    <source>
        <strain evidence="8">Bin2_2</strain>
    </source>
</reference>